<reference evidence="1" key="1">
    <citation type="submission" date="2022-07" db="EMBL/GenBank/DDBJ databases">
        <title>Enhanced cultured diversity of the mouse gut microbiota enables custom-made synthetic communities.</title>
        <authorList>
            <person name="Afrizal A."/>
        </authorList>
    </citation>
    <scope>NUCLEOTIDE SEQUENCE</scope>
    <source>
        <strain evidence="1">DSM 28593</strain>
    </source>
</reference>
<gene>
    <name evidence="1" type="ORF">NSA47_14110</name>
</gene>
<dbReference type="EMBL" id="JANKAS010000019">
    <property type="protein sequence ID" value="MCR1900099.1"/>
    <property type="molecule type" value="Genomic_DNA"/>
</dbReference>
<sequence length="68" mass="8045">MKHEKNEEILLTDYEFKILQLSLSYLKRNIMGTPEIYSNEAKELIMILNQYIAHESELKKMNMKGALL</sequence>
<dbReference type="Proteomes" id="UP001205748">
    <property type="component" value="Unassembled WGS sequence"/>
</dbReference>
<proteinExistence type="predicted"/>
<dbReference type="RefSeq" id="WP_257533082.1">
    <property type="nucleotide sequence ID" value="NZ_JANKAS010000019.1"/>
</dbReference>
<protein>
    <submittedName>
        <fullName evidence="1">Uncharacterized protein</fullName>
    </submittedName>
</protein>
<keyword evidence="2" id="KW-1185">Reference proteome</keyword>
<evidence type="ECO:0000313" key="2">
    <source>
        <dbReference type="Proteomes" id="UP001205748"/>
    </source>
</evidence>
<evidence type="ECO:0000313" key="1">
    <source>
        <dbReference type="EMBL" id="MCR1900099.1"/>
    </source>
</evidence>
<accession>A0AAE3HIK1</accession>
<comment type="caution">
    <text evidence="1">The sequence shown here is derived from an EMBL/GenBank/DDBJ whole genome shotgun (WGS) entry which is preliminary data.</text>
</comment>
<organism evidence="1 2">
    <name type="scientific">Irregularibacter muris</name>
    <dbReference type="NCBI Taxonomy" id="1796619"/>
    <lineage>
        <taxon>Bacteria</taxon>
        <taxon>Bacillati</taxon>
        <taxon>Bacillota</taxon>
        <taxon>Clostridia</taxon>
        <taxon>Eubacteriales</taxon>
        <taxon>Eubacteriaceae</taxon>
        <taxon>Irregularibacter</taxon>
    </lineage>
</organism>
<name>A0AAE3HIK1_9FIRM</name>
<dbReference type="AlphaFoldDB" id="A0AAE3HIK1"/>